<dbReference type="STRING" id="393762.SAMN05660472_01734"/>
<dbReference type="EC" id="5.6.2.2" evidence="3"/>
<evidence type="ECO:0000256" key="6">
    <source>
        <dbReference type="ARBA" id="ARBA00023125"/>
    </source>
</evidence>
<dbReference type="Pfam" id="PF00521">
    <property type="entry name" value="DNA_topoisoIV"/>
    <property type="match status" value="1"/>
</dbReference>
<evidence type="ECO:0000256" key="7">
    <source>
        <dbReference type="ARBA" id="ARBA00023136"/>
    </source>
</evidence>
<dbReference type="GO" id="GO:0005524">
    <property type="term" value="F:ATP binding"/>
    <property type="evidence" value="ECO:0007669"/>
    <property type="project" value="InterPro"/>
</dbReference>
<dbReference type="SMART" id="SM00434">
    <property type="entry name" value="TOP4c"/>
    <property type="match status" value="1"/>
</dbReference>
<dbReference type="Gene3D" id="1.10.268.10">
    <property type="entry name" value="Topoisomerase, domain 3"/>
    <property type="match status" value="1"/>
</dbReference>
<dbReference type="InterPro" id="IPR002205">
    <property type="entry name" value="Topo_IIA_dom_A"/>
</dbReference>
<keyword evidence="13" id="KW-1185">Reference proteome</keyword>
<evidence type="ECO:0000256" key="4">
    <source>
        <dbReference type="ARBA" id="ARBA00022475"/>
    </source>
</evidence>
<dbReference type="GO" id="GO:0005737">
    <property type="term" value="C:cytoplasm"/>
    <property type="evidence" value="ECO:0007669"/>
    <property type="project" value="TreeGrafter"/>
</dbReference>
<dbReference type="PROSITE" id="PS52040">
    <property type="entry name" value="TOPO_IIA"/>
    <property type="match status" value="1"/>
</dbReference>
<proteinExistence type="inferred from homology"/>
<organism evidence="12 13">
    <name type="scientific">Natronincola ferrireducens</name>
    <dbReference type="NCBI Taxonomy" id="393762"/>
    <lineage>
        <taxon>Bacteria</taxon>
        <taxon>Bacillati</taxon>
        <taxon>Bacillota</taxon>
        <taxon>Clostridia</taxon>
        <taxon>Peptostreptococcales</taxon>
        <taxon>Natronincolaceae</taxon>
        <taxon>Natronincola</taxon>
    </lineage>
</organism>
<evidence type="ECO:0000256" key="8">
    <source>
        <dbReference type="ARBA" id="ARBA00023235"/>
    </source>
</evidence>
<dbReference type="OrthoDB" id="9806486at2"/>
<evidence type="ECO:0000313" key="12">
    <source>
        <dbReference type="EMBL" id="SDK67344.1"/>
    </source>
</evidence>
<dbReference type="GO" id="GO:0006265">
    <property type="term" value="P:DNA topological change"/>
    <property type="evidence" value="ECO:0007669"/>
    <property type="project" value="UniProtKB-UniRule"/>
</dbReference>
<comment type="catalytic activity">
    <reaction evidence="1 9">
        <text>ATP-dependent breakage, passage and rejoining of double-stranded DNA.</text>
        <dbReference type="EC" id="5.6.2.2"/>
    </reaction>
</comment>
<evidence type="ECO:0000259" key="11">
    <source>
        <dbReference type="PROSITE" id="PS52040"/>
    </source>
</evidence>
<dbReference type="Gene3D" id="2.120.10.90">
    <property type="entry name" value="DNA gyrase/topoisomerase IV, subunit A, C-terminal"/>
    <property type="match status" value="1"/>
</dbReference>
<feature type="active site" description="O-(5'-phospho-DNA)-tyrosine intermediate" evidence="9">
    <location>
        <position position="119"/>
    </location>
</feature>
<dbReference type="Gene3D" id="3.30.1360.40">
    <property type="match status" value="1"/>
</dbReference>
<keyword evidence="7" id="KW-0472">Membrane</keyword>
<dbReference type="Gene3D" id="3.90.199.10">
    <property type="entry name" value="Topoisomerase II, domain 5"/>
    <property type="match status" value="1"/>
</dbReference>
<evidence type="ECO:0000256" key="9">
    <source>
        <dbReference type="PROSITE-ProRule" id="PRU01384"/>
    </source>
</evidence>
<dbReference type="GO" id="GO:0009330">
    <property type="term" value="C:DNA topoisomerase type II (double strand cut, ATP-hydrolyzing) complex"/>
    <property type="evidence" value="ECO:0007669"/>
    <property type="project" value="TreeGrafter"/>
</dbReference>
<evidence type="ECO:0000256" key="10">
    <source>
        <dbReference type="SAM" id="Coils"/>
    </source>
</evidence>
<keyword evidence="4" id="KW-1003">Cell membrane</keyword>
<dbReference type="RefSeq" id="WP_090553313.1">
    <property type="nucleotide sequence ID" value="NZ_FNFP01000003.1"/>
</dbReference>
<dbReference type="PANTHER" id="PTHR43493:SF1">
    <property type="entry name" value="DNA TOPOISOMERASE 4 SUBUNIT A"/>
    <property type="match status" value="1"/>
</dbReference>
<accession>A0A1G9DU12</accession>
<dbReference type="GO" id="GO:0034335">
    <property type="term" value="F:DNA negative supercoiling activity"/>
    <property type="evidence" value="ECO:0007669"/>
    <property type="project" value="UniProtKB-ARBA"/>
</dbReference>
<dbReference type="EMBL" id="FNFP01000003">
    <property type="protein sequence ID" value="SDK67344.1"/>
    <property type="molecule type" value="Genomic_DNA"/>
</dbReference>
<protein>
    <recommendedName>
        <fullName evidence="3">DNA topoisomerase (ATP-hydrolyzing)</fullName>
        <ecNumber evidence="3">5.6.2.2</ecNumber>
    </recommendedName>
</protein>
<dbReference type="InterPro" id="IPR013757">
    <property type="entry name" value="Topo_IIA_A_a_sf"/>
</dbReference>
<sequence length="728" mass="83802">MQSKLTHLNVIETLEKNYMPYSMSVIVSRALPEIDGLKPSHRKLLYTMFKMGLLKGTKTKSANIVGQTMKLNPHGDAAIYETMVRLTRGNEALLHPLIDSKGNFGKNYSKEMAYAAPRYTEAKLEGICEEFFKDIHKDTVDFVPNYDNTIEEPKLLPTTFPNILANPNMGIAVGMASSICSFNLKEVCEATIEFLKDEEVEVTQYLKAPDFSSGGQLILNKKELNTIYTTGRGSFHLRGKYQYDKKNNCIEIYEIPYTTTTEAIIEKIIELVKAGKIKDINDIRDETDKEGLKITIDLKRNTDPEHLMNRLYKMTTLQDTFSCNFNILINGNPRVLGVKDIIKEWTLFRIQCVKRQLTFDIHHKNQRLHLLKGLEKILLDIDRAVKIVKDTKKDKEVVPNLMKGFEIDEVQAEFIADIKLRNFNQEYILNKTKDIKTLEKEIKTLDAILKNEEKIKKVIIKELQEVSEKYGNPRKTEIIEEKHIEVVTEELFIEDYNIKLFLTNENYLKKISLASLRSSSNGHKLKDNDFIVQEVEGTNKSDLLLFSNKHIVYKIKCHELEDKKTSSLGDYLKNLLALEDDEKIIYMVATDDYKGHMLFFYSSGKCAKIPMESYQTKTNRKQLANAYSSESQLVYMEHIKEDKELVAVSSIKKILVFDTKQINEKTTRNSIGIQVLKSKKDSTLSTIKTLEEVDFADVDYYRGNIPAIGTFLKKEDLLERGVENLKFI</sequence>
<evidence type="ECO:0000256" key="1">
    <source>
        <dbReference type="ARBA" id="ARBA00000185"/>
    </source>
</evidence>
<comment type="similarity">
    <text evidence="2">Belongs to the type II topoisomerase GyrA/ParC subunit family.</text>
</comment>
<dbReference type="AlphaFoldDB" id="A0A1G9DU12"/>
<evidence type="ECO:0000256" key="3">
    <source>
        <dbReference type="ARBA" id="ARBA00012895"/>
    </source>
</evidence>
<gene>
    <name evidence="12" type="ORF">SAMN05660472_01734</name>
</gene>
<keyword evidence="5 9" id="KW-0799">Topoisomerase</keyword>
<evidence type="ECO:0000313" key="13">
    <source>
        <dbReference type="Proteomes" id="UP000198718"/>
    </source>
</evidence>
<feature type="coiled-coil region" evidence="10">
    <location>
        <begin position="435"/>
        <end position="469"/>
    </location>
</feature>
<dbReference type="InterPro" id="IPR013758">
    <property type="entry name" value="Topo_IIA_A/C_ab"/>
</dbReference>
<dbReference type="Proteomes" id="UP000198718">
    <property type="component" value="Unassembled WGS sequence"/>
</dbReference>
<dbReference type="InterPro" id="IPR013760">
    <property type="entry name" value="Topo_IIA-like_dom_sf"/>
</dbReference>
<dbReference type="SUPFAM" id="SSF101904">
    <property type="entry name" value="GyrA/ParC C-terminal domain-like"/>
    <property type="match status" value="1"/>
</dbReference>
<evidence type="ECO:0000256" key="5">
    <source>
        <dbReference type="ARBA" id="ARBA00023029"/>
    </source>
</evidence>
<dbReference type="PANTHER" id="PTHR43493">
    <property type="entry name" value="DNA GYRASE/TOPOISOMERASE SUBUNIT A"/>
    <property type="match status" value="1"/>
</dbReference>
<dbReference type="InterPro" id="IPR035516">
    <property type="entry name" value="Gyrase/topoIV_suA_C"/>
</dbReference>
<evidence type="ECO:0000256" key="2">
    <source>
        <dbReference type="ARBA" id="ARBA00008263"/>
    </source>
</evidence>
<dbReference type="InterPro" id="IPR050220">
    <property type="entry name" value="Type_II_DNA_Topoisomerases"/>
</dbReference>
<keyword evidence="10" id="KW-0175">Coiled coil</keyword>
<dbReference type="GO" id="GO:0003677">
    <property type="term" value="F:DNA binding"/>
    <property type="evidence" value="ECO:0007669"/>
    <property type="project" value="UniProtKB-UniRule"/>
</dbReference>
<dbReference type="SUPFAM" id="SSF56719">
    <property type="entry name" value="Type II DNA topoisomerase"/>
    <property type="match status" value="1"/>
</dbReference>
<reference evidence="12 13" key="1">
    <citation type="submission" date="2016-10" db="EMBL/GenBank/DDBJ databases">
        <authorList>
            <person name="de Groot N.N."/>
        </authorList>
    </citation>
    <scope>NUCLEOTIDE SEQUENCE [LARGE SCALE GENOMIC DNA]</scope>
    <source>
        <strain evidence="12 13">DSM 18346</strain>
    </source>
</reference>
<feature type="domain" description="Topo IIA-type catalytic" evidence="11">
    <location>
        <begin position="30"/>
        <end position="496"/>
    </location>
</feature>
<dbReference type="FunFam" id="3.30.1360.40:FF:000002">
    <property type="entry name" value="DNA gyrase subunit A"/>
    <property type="match status" value="1"/>
</dbReference>
<name>A0A1G9DU12_9FIRM</name>
<keyword evidence="6 9" id="KW-0238">DNA-binding</keyword>
<keyword evidence="8 9" id="KW-0413">Isomerase</keyword>